<dbReference type="Proteomes" id="UP000824998">
    <property type="component" value="Unassembled WGS sequence"/>
</dbReference>
<keyword evidence="10 13" id="KW-0865">Zymogen</keyword>
<evidence type="ECO:0000256" key="6">
    <source>
        <dbReference type="ARBA" id="ARBA00022729"/>
    </source>
</evidence>
<feature type="chain" id="PRO_5040535201" description="Extracellular metalloproteinase" evidence="13">
    <location>
        <begin position="20"/>
        <end position="639"/>
    </location>
</feature>
<organism evidence="16 17">
    <name type="scientific">Amylocarpus encephaloides</name>
    <dbReference type="NCBI Taxonomy" id="45428"/>
    <lineage>
        <taxon>Eukaryota</taxon>
        <taxon>Fungi</taxon>
        <taxon>Dikarya</taxon>
        <taxon>Ascomycota</taxon>
        <taxon>Pezizomycotina</taxon>
        <taxon>Leotiomycetes</taxon>
        <taxon>Helotiales</taxon>
        <taxon>Helotiales incertae sedis</taxon>
        <taxon>Amylocarpus</taxon>
    </lineage>
</organism>
<evidence type="ECO:0000256" key="13">
    <source>
        <dbReference type="RuleBase" id="RU364017"/>
    </source>
</evidence>
<evidence type="ECO:0000256" key="12">
    <source>
        <dbReference type="PIRSR" id="PIRSR601842-2"/>
    </source>
</evidence>
<dbReference type="InterPro" id="IPR001842">
    <property type="entry name" value="Peptidase_M36"/>
</dbReference>
<keyword evidence="4 13" id="KW-0645">Protease</keyword>
<evidence type="ECO:0000256" key="8">
    <source>
        <dbReference type="ARBA" id="ARBA00022833"/>
    </source>
</evidence>
<feature type="binding site" evidence="12">
    <location>
        <position position="246"/>
    </location>
    <ligand>
        <name>Zn(2+)</name>
        <dbReference type="ChEBI" id="CHEBI:29105"/>
        <note>catalytic</note>
    </ligand>
</feature>
<keyword evidence="5 12" id="KW-0479">Metal-binding</keyword>
<comment type="subcellular location">
    <subcellularLocation>
        <location evidence="1 13">Secreted</location>
    </subcellularLocation>
</comment>
<sequence length="639" mass="68100">MRVIAAASAAIVLAGQVLGHPASHAGTALSKRKVQLDKFRLTTLPSYSDATSTDNLPAASLIGKRATYLEAAEALVEKVVPGATFRVADDHYVGSNGIAHVNLKQTIHGLDIDNADFNVNVAADGSIFSFGNSFYTGPVPEASPLTKRDTIDPVAALQGASNVLDLSITATGATAKPEAPLEHYVIEGSTGALSAPKARLQYVLTPEGTLSLVWRVETDVNSDWLLTYVDALDANKVHAAVNYVAEASYTIFPWGVNDPTKGTRKLETDPWDITASPFTWQGDGSTTYTTTRGNNGIAQANYQGDTAYLNDYRPTAAGANFNFDLDLRSTNFRTYSNASVTQLFYSANIYHDLLYKLGFTESAGNFATNNNGKGGRAADEVILNAQDGSGTNNANFATPVDGQKPRMRMYMWTTATPNRDCSFDAGVIIHEYTHGLSNRLTGGPANSGCLSVTEAGGMGEGWGDFMAIAIHVKSTDTRSINYPLGDYVSNNPAGIRAYVYSTSLTTNPLTYRSANGLTSVHSIGTIWATMLYEVMWNLIEKKGNTAARFPTQSSNGTPSDGRFLTMKLVVDGMALQPCSPTFPQARDAIIDADRALTGGANICEIWKGFAKRGLGSGALRGSGNSGRTESYTIPSGVCP</sequence>
<evidence type="ECO:0000256" key="4">
    <source>
        <dbReference type="ARBA" id="ARBA00022670"/>
    </source>
</evidence>
<comment type="cofactor">
    <cofactor evidence="12">
        <name>Zn(2+)</name>
        <dbReference type="ChEBI" id="CHEBI:29105"/>
    </cofactor>
    <text evidence="12">Binds 1 zinc ion per subunit.</text>
</comment>
<accession>A0A9P7YFB1</accession>
<proteinExistence type="inferred from homology"/>
<dbReference type="Gene3D" id="1.10.390.10">
    <property type="entry name" value="Neutral Protease Domain 2"/>
    <property type="match status" value="1"/>
</dbReference>
<dbReference type="GO" id="GO:0006508">
    <property type="term" value="P:proteolysis"/>
    <property type="evidence" value="ECO:0007669"/>
    <property type="project" value="UniProtKB-KW"/>
</dbReference>
<keyword evidence="3 13" id="KW-0964">Secreted</keyword>
<dbReference type="GO" id="GO:0005576">
    <property type="term" value="C:extracellular region"/>
    <property type="evidence" value="ECO:0007669"/>
    <property type="project" value="UniProtKB-SubCell"/>
</dbReference>
<feature type="domain" description="FTP" evidence="15">
    <location>
        <begin position="83"/>
        <end position="134"/>
    </location>
</feature>
<evidence type="ECO:0000256" key="14">
    <source>
        <dbReference type="SAM" id="MobiDB-lite"/>
    </source>
</evidence>
<dbReference type="Gene3D" id="3.10.170.10">
    <property type="match status" value="1"/>
</dbReference>
<dbReference type="CDD" id="cd09596">
    <property type="entry name" value="M36"/>
    <property type="match status" value="1"/>
</dbReference>
<reference evidence="16" key="1">
    <citation type="journal article" date="2021" name="IMA Fungus">
        <title>Genomic characterization of three marine fungi, including Emericellopsis atlantica sp. nov. with signatures of a generalist lifestyle and marine biomass degradation.</title>
        <authorList>
            <person name="Hagestad O.C."/>
            <person name="Hou L."/>
            <person name="Andersen J.H."/>
            <person name="Hansen E.H."/>
            <person name="Altermark B."/>
            <person name="Li C."/>
            <person name="Kuhnert E."/>
            <person name="Cox R.J."/>
            <person name="Crous P.W."/>
            <person name="Spatafora J.W."/>
            <person name="Lail K."/>
            <person name="Amirebrahimi M."/>
            <person name="Lipzen A."/>
            <person name="Pangilinan J."/>
            <person name="Andreopoulos W."/>
            <person name="Hayes R.D."/>
            <person name="Ng V."/>
            <person name="Grigoriev I.V."/>
            <person name="Jackson S.A."/>
            <person name="Sutton T.D.S."/>
            <person name="Dobson A.D.W."/>
            <person name="Rama T."/>
        </authorList>
    </citation>
    <scope>NUCLEOTIDE SEQUENCE</scope>
    <source>
        <strain evidence="16">TRa018bII</strain>
    </source>
</reference>
<feature type="region of interest" description="Disordered" evidence="14">
    <location>
        <begin position="620"/>
        <end position="639"/>
    </location>
</feature>
<dbReference type="SUPFAM" id="SSF55486">
    <property type="entry name" value="Metalloproteases ('zincins'), catalytic domain"/>
    <property type="match status" value="1"/>
</dbReference>
<dbReference type="Pfam" id="PF02128">
    <property type="entry name" value="Peptidase_M36"/>
    <property type="match status" value="1"/>
</dbReference>
<dbReference type="GO" id="GO:0008270">
    <property type="term" value="F:zinc ion binding"/>
    <property type="evidence" value="ECO:0007669"/>
    <property type="project" value="InterPro"/>
</dbReference>
<dbReference type="PRINTS" id="PR00999">
    <property type="entry name" value="FUNGALYSIN"/>
</dbReference>
<dbReference type="InterPro" id="IPR011096">
    <property type="entry name" value="FTP_domain"/>
</dbReference>
<dbReference type="AlphaFoldDB" id="A0A9P7YFB1"/>
<feature type="binding site" evidence="12">
    <location>
        <position position="430"/>
    </location>
    <ligand>
        <name>Zn(2+)</name>
        <dbReference type="ChEBI" id="CHEBI:29105"/>
        <note>catalytic</note>
    </ligand>
</feature>
<dbReference type="PANTHER" id="PTHR33478">
    <property type="entry name" value="EXTRACELLULAR METALLOPROTEINASE MEP"/>
    <property type="match status" value="1"/>
</dbReference>
<evidence type="ECO:0000256" key="9">
    <source>
        <dbReference type="ARBA" id="ARBA00023049"/>
    </source>
</evidence>
<evidence type="ECO:0000256" key="3">
    <source>
        <dbReference type="ARBA" id="ARBA00022525"/>
    </source>
</evidence>
<evidence type="ECO:0000313" key="16">
    <source>
        <dbReference type="EMBL" id="KAG9232629.1"/>
    </source>
</evidence>
<keyword evidence="9 13" id="KW-0482">Metalloprotease</keyword>
<feature type="binding site" evidence="12">
    <location>
        <position position="434"/>
    </location>
    <ligand>
        <name>Zn(2+)</name>
        <dbReference type="ChEBI" id="CHEBI:29105"/>
        <note>catalytic</note>
    </ligand>
</feature>
<keyword evidence="6 13" id="KW-0732">Signal</keyword>
<evidence type="ECO:0000313" key="17">
    <source>
        <dbReference type="Proteomes" id="UP000824998"/>
    </source>
</evidence>
<dbReference type="OrthoDB" id="3227768at2759"/>
<dbReference type="InterPro" id="IPR027268">
    <property type="entry name" value="Peptidase_M4/M1_CTD_sf"/>
</dbReference>
<gene>
    <name evidence="16" type="ORF">BJ875DRAFT_427339</name>
</gene>
<protein>
    <recommendedName>
        <fullName evidence="13">Extracellular metalloproteinase</fullName>
        <ecNumber evidence="13">3.4.24.-</ecNumber>
    </recommendedName>
    <alternativeName>
        <fullName evidence="13">Fungalysin</fullName>
    </alternativeName>
</protein>
<keyword evidence="17" id="KW-1185">Reference proteome</keyword>
<name>A0A9P7YFB1_9HELO</name>
<feature type="signal peptide" evidence="13">
    <location>
        <begin position="1"/>
        <end position="19"/>
    </location>
</feature>
<feature type="active site" evidence="11">
    <location>
        <position position="431"/>
    </location>
</feature>
<dbReference type="GO" id="GO:0004222">
    <property type="term" value="F:metalloendopeptidase activity"/>
    <property type="evidence" value="ECO:0007669"/>
    <property type="project" value="InterPro"/>
</dbReference>
<dbReference type="Pfam" id="PF07504">
    <property type="entry name" value="FTP"/>
    <property type="match status" value="1"/>
</dbReference>
<keyword evidence="7 13" id="KW-0378">Hydrolase</keyword>
<keyword evidence="8 12" id="KW-0862">Zinc</keyword>
<feature type="binding site" evidence="12">
    <location>
        <position position="460"/>
    </location>
    <ligand>
        <name>Zn(2+)</name>
        <dbReference type="ChEBI" id="CHEBI:29105"/>
        <note>catalytic</note>
    </ligand>
</feature>
<evidence type="ECO:0000256" key="5">
    <source>
        <dbReference type="ARBA" id="ARBA00022723"/>
    </source>
</evidence>
<dbReference type="EC" id="3.4.24.-" evidence="13"/>
<evidence type="ECO:0000256" key="10">
    <source>
        <dbReference type="ARBA" id="ARBA00023145"/>
    </source>
</evidence>
<evidence type="ECO:0000256" key="1">
    <source>
        <dbReference type="ARBA" id="ARBA00004613"/>
    </source>
</evidence>
<evidence type="ECO:0000256" key="2">
    <source>
        <dbReference type="ARBA" id="ARBA00006006"/>
    </source>
</evidence>
<comment type="caution">
    <text evidence="16">The sequence shown here is derived from an EMBL/GenBank/DDBJ whole genome shotgun (WGS) entry which is preliminary data.</text>
</comment>
<evidence type="ECO:0000259" key="15">
    <source>
        <dbReference type="Pfam" id="PF07504"/>
    </source>
</evidence>
<dbReference type="EMBL" id="MU251539">
    <property type="protein sequence ID" value="KAG9232629.1"/>
    <property type="molecule type" value="Genomic_DNA"/>
</dbReference>
<comment type="similarity">
    <text evidence="2 13">Belongs to the peptidase M36 family.</text>
</comment>
<dbReference type="PANTHER" id="PTHR33478:SF1">
    <property type="entry name" value="EXTRACELLULAR METALLOPROTEINASE MEP"/>
    <property type="match status" value="1"/>
</dbReference>
<evidence type="ECO:0000256" key="7">
    <source>
        <dbReference type="ARBA" id="ARBA00022801"/>
    </source>
</evidence>
<dbReference type="InterPro" id="IPR050371">
    <property type="entry name" value="Fungal_virulence_M36"/>
</dbReference>
<evidence type="ECO:0000256" key="11">
    <source>
        <dbReference type="PIRSR" id="PIRSR601842-1"/>
    </source>
</evidence>